<dbReference type="InterPro" id="IPR012337">
    <property type="entry name" value="RNaseH-like_sf"/>
</dbReference>
<dbReference type="PROSITE" id="PS50994">
    <property type="entry name" value="INTEGRASE"/>
    <property type="match status" value="1"/>
</dbReference>
<dbReference type="PANTHER" id="PTHR35004:SF6">
    <property type="entry name" value="TRANSPOSASE"/>
    <property type="match status" value="1"/>
</dbReference>
<dbReference type="EMBL" id="AJYC02000191">
    <property type="protein sequence ID" value="EKT76808.1"/>
    <property type="molecule type" value="Genomic_DNA"/>
</dbReference>
<dbReference type="GO" id="GO:0015074">
    <property type="term" value="P:DNA integration"/>
    <property type="evidence" value="ECO:0007669"/>
    <property type="project" value="InterPro"/>
</dbReference>
<dbReference type="GO" id="GO:0003676">
    <property type="term" value="F:nucleic acid binding"/>
    <property type="evidence" value="ECO:0007669"/>
    <property type="project" value="InterPro"/>
</dbReference>
<dbReference type="InterPro" id="IPR001584">
    <property type="entry name" value="Integrase_cat-core"/>
</dbReference>
<dbReference type="Proteomes" id="UP000005951">
    <property type="component" value="Unassembled WGS sequence"/>
</dbReference>
<evidence type="ECO:0000259" key="1">
    <source>
        <dbReference type="PROSITE" id="PS50994"/>
    </source>
</evidence>
<proteinExistence type="predicted"/>
<protein>
    <submittedName>
        <fullName evidence="2">Integrase catalytic subunit</fullName>
    </submittedName>
</protein>
<dbReference type="Gene3D" id="3.30.420.10">
    <property type="entry name" value="Ribonuclease H-like superfamily/Ribonuclease H"/>
    <property type="match status" value="1"/>
</dbReference>
<reference evidence="2 3" key="1">
    <citation type="journal article" date="2013" name="Genome Announc.">
        <title>Draft Genome Sequence of Rhodococcus opacus Strain M213 Shows a Diverse Catabolic Potential.</title>
        <authorList>
            <person name="Pathak A."/>
            <person name="Green S.J."/>
            <person name="Ogram A."/>
            <person name="Chauhan A."/>
        </authorList>
    </citation>
    <scope>NUCLEOTIDE SEQUENCE [LARGE SCALE GENOMIC DNA]</scope>
    <source>
        <strain evidence="2 3">M213</strain>
    </source>
</reference>
<accession>K8X5T4</accession>
<dbReference type="Pfam" id="PF13683">
    <property type="entry name" value="rve_3"/>
    <property type="match status" value="1"/>
</dbReference>
<sequence>MQRWGVPFEVLTDNVKQFTGKFTRPLPVEVLFERTCREYGITARLTKRRSPTTTGKIERFHRTLRRERLDEVGAFATIAAAQAAVDEWIHAYNTPAFRPRIPPPGGVRTTTDRILYAVGCRMKSGITPAGQPHDSGGGIVGPSMVLFVRDYWEAGYTVDSCSLVLAEQPKVRAARQSRSVNWVAVSPYLSKVSSSGAPL</sequence>
<dbReference type="InterPro" id="IPR036397">
    <property type="entry name" value="RNaseH_sf"/>
</dbReference>
<organism evidence="2 3">
    <name type="scientific">Rhodococcus opacus M213</name>
    <dbReference type="NCBI Taxonomy" id="1129896"/>
    <lineage>
        <taxon>Bacteria</taxon>
        <taxon>Bacillati</taxon>
        <taxon>Actinomycetota</taxon>
        <taxon>Actinomycetes</taxon>
        <taxon>Mycobacteriales</taxon>
        <taxon>Nocardiaceae</taxon>
        <taxon>Rhodococcus</taxon>
    </lineage>
</organism>
<dbReference type="SUPFAM" id="SSF53098">
    <property type="entry name" value="Ribonuclease H-like"/>
    <property type="match status" value="1"/>
</dbReference>
<gene>
    <name evidence="2" type="ORF">WSS_A40720</name>
</gene>
<comment type="caution">
    <text evidence="2">The sequence shown here is derived from an EMBL/GenBank/DDBJ whole genome shotgun (WGS) entry which is preliminary data.</text>
</comment>
<evidence type="ECO:0000313" key="3">
    <source>
        <dbReference type="Proteomes" id="UP000005951"/>
    </source>
</evidence>
<dbReference type="AlphaFoldDB" id="K8X5T4"/>
<name>K8X5T4_RHOOP</name>
<dbReference type="PANTHER" id="PTHR35004">
    <property type="entry name" value="TRANSPOSASE RV3428C-RELATED"/>
    <property type="match status" value="1"/>
</dbReference>
<evidence type="ECO:0000313" key="2">
    <source>
        <dbReference type="EMBL" id="EKT76808.1"/>
    </source>
</evidence>
<feature type="domain" description="Integrase catalytic" evidence="1">
    <location>
        <begin position="1"/>
        <end position="118"/>
    </location>
</feature>